<gene>
    <name evidence="1" type="ORF">N825_29680</name>
</gene>
<accession>W9GQX0</accession>
<sequence>MPAVVRAYREMRGKGQPDRFAFEAALTIYLWHHPLVPTLEAGQIVAGWVREEGAVH</sequence>
<comment type="caution">
    <text evidence="1">The sequence shown here is derived from an EMBL/GenBank/DDBJ whole genome shotgun (WGS) entry which is preliminary data.</text>
</comment>
<keyword evidence="2" id="KW-1185">Reference proteome</keyword>
<dbReference type="STRING" id="1385369.N825_29680"/>
<dbReference type="EMBL" id="AVFL01000052">
    <property type="protein sequence ID" value="EWY36129.1"/>
    <property type="molecule type" value="Genomic_DNA"/>
</dbReference>
<protein>
    <submittedName>
        <fullName evidence="1">Uncharacterized protein</fullName>
    </submittedName>
</protein>
<reference evidence="1 2" key="1">
    <citation type="submission" date="2013-08" db="EMBL/GenBank/DDBJ databases">
        <title>The genome sequence of Skermanella stibiiresistens.</title>
        <authorList>
            <person name="Zhu W."/>
            <person name="Wang G."/>
        </authorList>
    </citation>
    <scope>NUCLEOTIDE SEQUENCE [LARGE SCALE GENOMIC DNA]</scope>
    <source>
        <strain evidence="1 2">SB22</strain>
    </source>
</reference>
<dbReference type="Proteomes" id="UP000019486">
    <property type="component" value="Unassembled WGS sequence"/>
</dbReference>
<organism evidence="1 2">
    <name type="scientific">Skermanella stibiiresistens SB22</name>
    <dbReference type="NCBI Taxonomy" id="1385369"/>
    <lineage>
        <taxon>Bacteria</taxon>
        <taxon>Pseudomonadati</taxon>
        <taxon>Pseudomonadota</taxon>
        <taxon>Alphaproteobacteria</taxon>
        <taxon>Rhodospirillales</taxon>
        <taxon>Azospirillaceae</taxon>
        <taxon>Skermanella</taxon>
    </lineage>
</organism>
<proteinExistence type="predicted"/>
<name>W9GQX0_9PROT</name>
<evidence type="ECO:0000313" key="1">
    <source>
        <dbReference type="EMBL" id="EWY36129.1"/>
    </source>
</evidence>
<evidence type="ECO:0000313" key="2">
    <source>
        <dbReference type="Proteomes" id="UP000019486"/>
    </source>
</evidence>
<dbReference type="AlphaFoldDB" id="W9GQX0"/>